<evidence type="ECO:0000313" key="3">
    <source>
        <dbReference type="EMBL" id="VEL15481.1"/>
    </source>
</evidence>
<gene>
    <name evidence="3" type="ORF">PXEA_LOCUS8921</name>
</gene>
<protein>
    <submittedName>
        <fullName evidence="3">Uncharacterized protein</fullName>
    </submittedName>
</protein>
<keyword evidence="4" id="KW-1185">Reference proteome</keyword>
<evidence type="ECO:0000256" key="1">
    <source>
        <dbReference type="SAM" id="MobiDB-lite"/>
    </source>
</evidence>
<keyword evidence="2" id="KW-0812">Transmembrane</keyword>
<sequence length="83" mass="9658">MVRQQAHGIRSRHQRYGSCSEDLQHQNQCQERQAYGGRQHNQHQYQRLGCRGLAVTVVFILLVLYVLCFFISLSQNHVCLSDV</sequence>
<feature type="region of interest" description="Disordered" evidence="1">
    <location>
        <begin position="1"/>
        <end position="20"/>
    </location>
</feature>
<dbReference type="Proteomes" id="UP000784294">
    <property type="component" value="Unassembled WGS sequence"/>
</dbReference>
<name>A0A448WMV8_9PLAT</name>
<proteinExistence type="predicted"/>
<organism evidence="3 4">
    <name type="scientific">Protopolystoma xenopodis</name>
    <dbReference type="NCBI Taxonomy" id="117903"/>
    <lineage>
        <taxon>Eukaryota</taxon>
        <taxon>Metazoa</taxon>
        <taxon>Spiralia</taxon>
        <taxon>Lophotrochozoa</taxon>
        <taxon>Platyhelminthes</taxon>
        <taxon>Monogenea</taxon>
        <taxon>Polyopisthocotylea</taxon>
        <taxon>Polystomatidea</taxon>
        <taxon>Polystomatidae</taxon>
        <taxon>Protopolystoma</taxon>
    </lineage>
</organism>
<comment type="caution">
    <text evidence="3">The sequence shown here is derived from an EMBL/GenBank/DDBJ whole genome shotgun (WGS) entry which is preliminary data.</text>
</comment>
<evidence type="ECO:0000313" key="4">
    <source>
        <dbReference type="Proteomes" id="UP000784294"/>
    </source>
</evidence>
<evidence type="ECO:0000256" key="2">
    <source>
        <dbReference type="SAM" id="Phobius"/>
    </source>
</evidence>
<dbReference type="EMBL" id="CAAALY010024739">
    <property type="protein sequence ID" value="VEL15481.1"/>
    <property type="molecule type" value="Genomic_DNA"/>
</dbReference>
<feature type="transmembrane region" description="Helical" evidence="2">
    <location>
        <begin position="48"/>
        <end position="73"/>
    </location>
</feature>
<reference evidence="3" key="1">
    <citation type="submission" date="2018-11" db="EMBL/GenBank/DDBJ databases">
        <authorList>
            <consortium name="Pathogen Informatics"/>
        </authorList>
    </citation>
    <scope>NUCLEOTIDE SEQUENCE</scope>
</reference>
<keyword evidence="2" id="KW-1133">Transmembrane helix</keyword>
<dbReference type="AlphaFoldDB" id="A0A448WMV8"/>
<accession>A0A448WMV8</accession>
<keyword evidence="2" id="KW-0472">Membrane</keyword>